<dbReference type="RefSeq" id="WP_181060392.1">
    <property type="nucleotide sequence ID" value="NZ_JACDTY010000014.1"/>
</dbReference>
<gene>
    <name evidence="1" type="ORF">H0241_24415</name>
</gene>
<keyword evidence="2" id="KW-1185">Reference proteome</keyword>
<organism evidence="1 2">
    <name type="scientific">Mesorhizobium neociceri</name>
    <dbReference type="NCBI Taxonomy" id="1307853"/>
    <lineage>
        <taxon>Bacteria</taxon>
        <taxon>Pseudomonadati</taxon>
        <taxon>Pseudomonadota</taxon>
        <taxon>Alphaproteobacteria</taxon>
        <taxon>Hyphomicrobiales</taxon>
        <taxon>Phyllobacteriaceae</taxon>
        <taxon>Mesorhizobium</taxon>
    </lineage>
</organism>
<evidence type="ECO:0000313" key="1">
    <source>
        <dbReference type="EMBL" id="MBA1143370.1"/>
    </source>
</evidence>
<dbReference type="AlphaFoldDB" id="A0A838BDD7"/>
<dbReference type="EMBL" id="JACDTY010000014">
    <property type="protein sequence ID" value="MBA1143370.1"/>
    <property type="molecule type" value="Genomic_DNA"/>
</dbReference>
<accession>A0A838BDD7</accession>
<name>A0A838BDD7_9HYPH</name>
<evidence type="ECO:0000313" key="2">
    <source>
        <dbReference type="Proteomes" id="UP000558284"/>
    </source>
</evidence>
<comment type="caution">
    <text evidence="1">The sequence shown here is derived from an EMBL/GenBank/DDBJ whole genome shotgun (WGS) entry which is preliminary data.</text>
</comment>
<dbReference type="Proteomes" id="UP000558284">
    <property type="component" value="Unassembled WGS sequence"/>
</dbReference>
<reference evidence="1 2" key="1">
    <citation type="submission" date="2020-07" db="EMBL/GenBank/DDBJ databases">
        <title>Definition of the novel symbiovar canariense within Mesorhizobium novociceri, a new species of genus Mesorhizobium nodulating Cicer canariense in the Caldera de Taburiente National Park (La Palma, Canary Islands).</title>
        <authorList>
            <person name="Leon-Barrios M."/>
            <person name="Perez-Yepez J."/>
            <person name="Flores-Felix J.D."/>
            <person name="Ramirez-Baena M.H."/>
            <person name="Pulido-Suarez L."/>
            <person name="Igual J.M."/>
            <person name="Velazquez E."/>
            <person name="Peix A."/>
        </authorList>
    </citation>
    <scope>NUCLEOTIDE SEQUENCE [LARGE SCALE GENOMIC DNA]</scope>
    <source>
        <strain evidence="1 2">CCANP35</strain>
    </source>
</reference>
<sequence>MDKLTLALTRFINGEDTSLTAANSLEVLLDEAYPDDEFAQSAVVDLASCSPGGGPFLLDMPEVQLRLLRLRDHLSPPS</sequence>
<protein>
    <submittedName>
        <fullName evidence="1">Uncharacterized protein</fullName>
    </submittedName>
</protein>
<proteinExistence type="predicted"/>